<feature type="compositionally biased region" description="Low complexity" evidence="2">
    <location>
        <begin position="1"/>
        <end position="14"/>
    </location>
</feature>
<evidence type="ECO:0000256" key="1">
    <source>
        <dbReference type="SAM" id="Coils"/>
    </source>
</evidence>
<feature type="compositionally biased region" description="Low complexity" evidence="2">
    <location>
        <begin position="43"/>
        <end position="63"/>
    </location>
</feature>
<gene>
    <name evidence="3" type="ORF">GN244_ATG05849</name>
    <name evidence="4" type="ORF">GN958_ATG20066</name>
</gene>
<comment type="caution">
    <text evidence="3">The sequence shown here is derived from an EMBL/GenBank/DDBJ whole genome shotgun (WGS) entry which is preliminary data.</text>
</comment>
<evidence type="ECO:0000313" key="4">
    <source>
        <dbReference type="EMBL" id="KAF4130761.1"/>
    </source>
</evidence>
<evidence type="ECO:0000313" key="5">
    <source>
        <dbReference type="Proteomes" id="UP000602510"/>
    </source>
</evidence>
<evidence type="ECO:0000256" key="2">
    <source>
        <dbReference type="SAM" id="MobiDB-lite"/>
    </source>
</evidence>
<feature type="compositionally biased region" description="Polar residues" evidence="2">
    <location>
        <begin position="15"/>
        <end position="27"/>
    </location>
</feature>
<organism evidence="3 5">
    <name type="scientific">Phytophthora infestans</name>
    <name type="common">Potato late blight agent</name>
    <name type="synonym">Botrytis infestans</name>
    <dbReference type="NCBI Taxonomy" id="4787"/>
    <lineage>
        <taxon>Eukaryota</taxon>
        <taxon>Sar</taxon>
        <taxon>Stramenopiles</taxon>
        <taxon>Oomycota</taxon>
        <taxon>Peronosporomycetes</taxon>
        <taxon>Peronosporales</taxon>
        <taxon>Peronosporaceae</taxon>
        <taxon>Phytophthora</taxon>
    </lineage>
</organism>
<accession>A0A833T1E3</accession>
<evidence type="ECO:0000313" key="3">
    <source>
        <dbReference type="EMBL" id="KAF4041813.1"/>
    </source>
</evidence>
<keyword evidence="5" id="KW-1185">Reference proteome</keyword>
<dbReference type="AlphaFoldDB" id="A0A833T1E3"/>
<reference evidence="3" key="1">
    <citation type="submission" date="2020-04" db="EMBL/GenBank/DDBJ databases">
        <title>Hybrid Assembly of Korean Phytophthora infestans isolates.</title>
        <authorList>
            <person name="Prokchorchik M."/>
            <person name="Lee Y."/>
            <person name="Seo J."/>
            <person name="Cho J.-H."/>
            <person name="Park Y.-E."/>
            <person name="Jang D.-C."/>
            <person name="Im J.-S."/>
            <person name="Choi J.-G."/>
            <person name="Park H.-J."/>
            <person name="Lee G.-B."/>
            <person name="Lee Y.-G."/>
            <person name="Hong S.-Y."/>
            <person name="Cho K."/>
            <person name="Sohn K.H."/>
        </authorList>
    </citation>
    <scope>NUCLEOTIDE SEQUENCE</scope>
    <source>
        <strain evidence="3">KR_1_A1</strain>
        <strain evidence="4">KR_2_A2</strain>
    </source>
</reference>
<dbReference type="EMBL" id="JAACNO010002805">
    <property type="protein sequence ID" value="KAF4130761.1"/>
    <property type="molecule type" value="Genomic_DNA"/>
</dbReference>
<dbReference type="Proteomes" id="UP000602510">
    <property type="component" value="Unassembled WGS sequence"/>
</dbReference>
<sequence>MPGSSKSSVFSRSSGKQTATNNASNLNRSHKLLLRNESDFDETASVASTTSSRSSTSTLSRFSQNSRWTERNPGSFATSYASLSDLELRKNQIERELAQVQRELQLRESQQATARVSSISKVAR</sequence>
<name>A0A833T1E3_PHYIN</name>
<dbReference type="Proteomes" id="UP000704712">
    <property type="component" value="Unassembled WGS sequence"/>
</dbReference>
<feature type="coiled-coil region" evidence="1">
    <location>
        <begin position="83"/>
        <end position="110"/>
    </location>
</feature>
<protein>
    <submittedName>
        <fullName evidence="3">Uncharacterized protein</fullName>
    </submittedName>
</protein>
<keyword evidence="1" id="KW-0175">Coiled coil</keyword>
<proteinExistence type="predicted"/>
<feature type="region of interest" description="Disordered" evidence="2">
    <location>
        <begin position="1"/>
        <end position="75"/>
    </location>
</feature>
<dbReference type="EMBL" id="WSZM01000111">
    <property type="protein sequence ID" value="KAF4041813.1"/>
    <property type="molecule type" value="Genomic_DNA"/>
</dbReference>